<reference evidence="2 3" key="1">
    <citation type="submission" date="2016-04" db="EMBL/GenBank/DDBJ databases">
        <authorList>
            <person name="Evans L.H."/>
            <person name="Alamgir A."/>
            <person name="Owens N."/>
            <person name="Weber N.D."/>
            <person name="Virtaneva K."/>
            <person name="Barbian K."/>
            <person name="Babar A."/>
            <person name="Rosenke K."/>
        </authorList>
    </citation>
    <scope>NUCLEOTIDE SEQUENCE [LARGE SCALE GENOMIC DNA]</scope>
    <source>
        <strain evidence="2 3">CCM 8644</strain>
    </source>
</reference>
<evidence type="ECO:0000313" key="3">
    <source>
        <dbReference type="Proteomes" id="UP000078459"/>
    </source>
</evidence>
<reference evidence="2 3" key="2">
    <citation type="submission" date="2016-06" db="EMBL/GenBank/DDBJ databases">
        <title>Pedobacter psychrophilus sp. nov., isolated from Antarctic fragmentary rock.</title>
        <authorList>
            <person name="Svec P."/>
        </authorList>
    </citation>
    <scope>NUCLEOTIDE SEQUENCE [LARGE SCALE GENOMIC DNA]</scope>
    <source>
        <strain evidence="2 3">CCM 8644</strain>
    </source>
</reference>
<organism evidence="2 3">
    <name type="scientific">Pedobacter psychrophilus</name>
    <dbReference type="NCBI Taxonomy" id="1826909"/>
    <lineage>
        <taxon>Bacteria</taxon>
        <taxon>Pseudomonadati</taxon>
        <taxon>Bacteroidota</taxon>
        <taxon>Sphingobacteriia</taxon>
        <taxon>Sphingobacteriales</taxon>
        <taxon>Sphingobacteriaceae</taxon>
        <taxon>Pedobacter</taxon>
    </lineage>
</organism>
<protein>
    <submittedName>
        <fullName evidence="2">Uncharacterized protein</fullName>
    </submittedName>
</protein>
<name>A0A179DDF7_9SPHI</name>
<dbReference type="Proteomes" id="UP000078459">
    <property type="component" value="Unassembled WGS sequence"/>
</dbReference>
<keyword evidence="3" id="KW-1185">Reference proteome</keyword>
<accession>A0A179DDF7</accession>
<keyword evidence="1" id="KW-0472">Membrane</keyword>
<keyword evidence="1" id="KW-1133">Transmembrane helix</keyword>
<keyword evidence="1" id="KW-0812">Transmembrane</keyword>
<feature type="transmembrane region" description="Helical" evidence="1">
    <location>
        <begin position="54"/>
        <end position="76"/>
    </location>
</feature>
<dbReference type="EMBL" id="LWHJ01000030">
    <property type="protein sequence ID" value="OAQ38503.1"/>
    <property type="molecule type" value="Genomic_DNA"/>
</dbReference>
<dbReference type="AlphaFoldDB" id="A0A179DDF7"/>
<comment type="caution">
    <text evidence="2">The sequence shown here is derived from an EMBL/GenBank/DDBJ whole genome shotgun (WGS) entry which is preliminary data.</text>
</comment>
<evidence type="ECO:0000256" key="1">
    <source>
        <dbReference type="SAM" id="Phobius"/>
    </source>
</evidence>
<sequence length="113" mass="12915">MTFIILAEKKYLKLNPQVSILKLTCLGTIICFYTEVIFQILRQPFVNTISFTGHLYYISIGAIVITIFMGAISFLVAFQLKTKRTAQLLFFIIGFLIIINLTKHFIPNAFGPY</sequence>
<feature type="transmembrane region" description="Helical" evidence="1">
    <location>
        <begin position="20"/>
        <end position="42"/>
    </location>
</feature>
<proteinExistence type="predicted"/>
<gene>
    <name evidence="2" type="ORF">A5893_13845</name>
</gene>
<feature type="transmembrane region" description="Helical" evidence="1">
    <location>
        <begin position="88"/>
        <end position="106"/>
    </location>
</feature>
<evidence type="ECO:0000313" key="2">
    <source>
        <dbReference type="EMBL" id="OAQ38503.1"/>
    </source>
</evidence>